<feature type="compositionally biased region" description="Polar residues" evidence="1">
    <location>
        <begin position="34"/>
        <end position="48"/>
    </location>
</feature>
<feature type="region of interest" description="Disordered" evidence="1">
    <location>
        <begin position="182"/>
        <end position="239"/>
    </location>
</feature>
<dbReference type="EMBL" id="CAXAMN010022117">
    <property type="protein sequence ID" value="CAK9066550.1"/>
    <property type="molecule type" value="Genomic_DNA"/>
</dbReference>
<feature type="compositionally biased region" description="Low complexity" evidence="1">
    <location>
        <begin position="219"/>
        <end position="239"/>
    </location>
</feature>
<sequence>MDEIPSIIEGDEAMQDVARDIVTNASMGHLRASPVSQLESGKTDSAAQSIARRAIEPHLADSSAASHTRHSMDEIPSVIAGDEAVQDVARDIVTNASMGHLRASPVSQLESENTDSAARSIARRAIEPHLADSSAASNSKHSMDEIPSSQVEARSDMHQLKEEAGSDGYPAAQGVAREVIASATSRGTAEPHPATVQEQMHSEAEGYATAQGVARDCVASARQAPSPASPHSQVQSEQSIPLLLELSLERQLSKLSVS</sequence>
<evidence type="ECO:0000313" key="3">
    <source>
        <dbReference type="Proteomes" id="UP001642484"/>
    </source>
</evidence>
<protein>
    <submittedName>
        <fullName evidence="2">Uncharacterized protein</fullName>
    </submittedName>
</protein>
<feature type="region of interest" description="Disordered" evidence="1">
    <location>
        <begin position="130"/>
        <end position="154"/>
    </location>
</feature>
<keyword evidence="3" id="KW-1185">Reference proteome</keyword>
<evidence type="ECO:0000256" key="1">
    <source>
        <dbReference type="SAM" id="MobiDB-lite"/>
    </source>
</evidence>
<proteinExistence type="predicted"/>
<feature type="region of interest" description="Disordered" evidence="1">
    <location>
        <begin position="32"/>
        <end position="52"/>
    </location>
</feature>
<organism evidence="2 3">
    <name type="scientific">Durusdinium trenchii</name>
    <dbReference type="NCBI Taxonomy" id="1381693"/>
    <lineage>
        <taxon>Eukaryota</taxon>
        <taxon>Sar</taxon>
        <taxon>Alveolata</taxon>
        <taxon>Dinophyceae</taxon>
        <taxon>Suessiales</taxon>
        <taxon>Symbiodiniaceae</taxon>
        <taxon>Durusdinium</taxon>
    </lineage>
</organism>
<name>A0ABP0NRY4_9DINO</name>
<reference evidence="2 3" key="1">
    <citation type="submission" date="2024-02" db="EMBL/GenBank/DDBJ databases">
        <authorList>
            <person name="Chen Y."/>
            <person name="Shah S."/>
            <person name="Dougan E. K."/>
            <person name="Thang M."/>
            <person name="Chan C."/>
        </authorList>
    </citation>
    <scope>NUCLEOTIDE SEQUENCE [LARGE SCALE GENOMIC DNA]</scope>
</reference>
<evidence type="ECO:0000313" key="2">
    <source>
        <dbReference type="EMBL" id="CAK9066550.1"/>
    </source>
</evidence>
<gene>
    <name evidence="2" type="ORF">CCMP2556_LOCUS32687</name>
</gene>
<comment type="caution">
    <text evidence="2">The sequence shown here is derived from an EMBL/GenBank/DDBJ whole genome shotgun (WGS) entry which is preliminary data.</text>
</comment>
<dbReference type="Proteomes" id="UP001642484">
    <property type="component" value="Unassembled WGS sequence"/>
</dbReference>
<accession>A0ABP0NRY4</accession>